<sequence>MGIHDFWRKLGKSNTKDRKLDTLQHSRHCSSCEKYRTWTSKSKALSLPLSDLRKMKQSAEFDEKCRCESVDAWVTTVNRSRERVDIVDRVLLDDRLSTFSSTDHVEETDTEDIGDSESDTGSLQEWSHWRKQANGQLVSMILNSKSKDSRSWDYTRKAMDSTVMNDVIQHVKDSGVSSPELEGKPFIMYGIPRARLEKR</sequence>
<feature type="compositionally biased region" description="Acidic residues" evidence="1">
    <location>
        <begin position="106"/>
        <end position="118"/>
    </location>
</feature>
<evidence type="ECO:0000313" key="2">
    <source>
        <dbReference type="EMBL" id="OWF50970.1"/>
    </source>
</evidence>
<comment type="caution">
    <text evidence="2">The sequence shown here is derived from an EMBL/GenBank/DDBJ whole genome shotgun (WGS) entry which is preliminary data.</text>
</comment>
<accession>A0A210QQF8</accession>
<protein>
    <submittedName>
        <fullName evidence="2">Uncharacterized protein</fullName>
    </submittedName>
</protein>
<keyword evidence="3" id="KW-1185">Reference proteome</keyword>
<feature type="region of interest" description="Disordered" evidence="1">
    <location>
        <begin position="102"/>
        <end position="121"/>
    </location>
</feature>
<evidence type="ECO:0000313" key="3">
    <source>
        <dbReference type="Proteomes" id="UP000242188"/>
    </source>
</evidence>
<dbReference type="OrthoDB" id="6090078at2759"/>
<evidence type="ECO:0000256" key="1">
    <source>
        <dbReference type="SAM" id="MobiDB-lite"/>
    </source>
</evidence>
<dbReference type="AlphaFoldDB" id="A0A210QQF8"/>
<gene>
    <name evidence="2" type="ORF">KP79_PYT17306</name>
</gene>
<reference evidence="2 3" key="1">
    <citation type="journal article" date="2017" name="Nat. Ecol. Evol.">
        <title>Scallop genome provides insights into evolution of bilaterian karyotype and development.</title>
        <authorList>
            <person name="Wang S."/>
            <person name="Zhang J."/>
            <person name="Jiao W."/>
            <person name="Li J."/>
            <person name="Xun X."/>
            <person name="Sun Y."/>
            <person name="Guo X."/>
            <person name="Huan P."/>
            <person name="Dong B."/>
            <person name="Zhang L."/>
            <person name="Hu X."/>
            <person name="Sun X."/>
            <person name="Wang J."/>
            <person name="Zhao C."/>
            <person name="Wang Y."/>
            <person name="Wang D."/>
            <person name="Huang X."/>
            <person name="Wang R."/>
            <person name="Lv J."/>
            <person name="Li Y."/>
            <person name="Zhang Z."/>
            <person name="Liu B."/>
            <person name="Lu W."/>
            <person name="Hui Y."/>
            <person name="Liang J."/>
            <person name="Zhou Z."/>
            <person name="Hou R."/>
            <person name="Li X."/>
            <person name="Liu Y."/>
            <person name="Li H."/>
            <person name="Ning X."/>
            <person name="Lin Y."/>
            <person name="Zhao L."/>
            <person name="Xing Q."/>
            <person name="Dou J."/>
            <person name="Li Y."/>
            <person name="Mao J."/>
            <person name="Guo H."/>
            <person name="Dou H."/>
            <person name="Li T."/>
            <person name="Mu C."/>
            <person name="Jiang W."/>
            <person name="Fu Q."/>
            <person name="Fu X."/>
            <person name="Miao Y."/>
            <person name="Liu J."/>
            <person name="Yu Q."/>
            <person name="Li R."/>
            <person name="Liao H."/>
            <person name="Li X."/>
            <person name="Kong Y."/>
            <person name="Jiang Z."/>
            <person name="Chourrout D."/>
            <person name="Li R."/>
            <person name="Bao Z."/>
        </authorList>
    </citation>
    <scope>NUCLEOTIDE SEQUENCE [LARGE SCALE GENOMIC DNA]</scope>
    <source>
        <strain evidence="2 3">PY_sf001</strain>
    </source>
</reference>
<dbReference type="Proteomes" id="UP000242188">
    <property type="component" value="Unassembled WGS sequence"/>
</dbReference>
<dbReference type="EMBL" id="NEDP02002410">
    <property type="protein sequence ID" value="OWF50970.1"/>
    <property type="molecule type" value="Genomic_DNA"/>
</dbReference>
<name>A0A210QQF8_MIZYE</name>
<organism evidence="2 3">
    <name type="scientific">Mizuhopecten yessoensis</name>
    <name type="common">Japanese scallop</name>
    <name type="synonym">Patinopecten yessoensis</name>
    <dbReference type="NCBI Taxonomy" id="6573"/>
    <lineage>
        <taxon>Eukaryota</taxon>
        <taxon>Metazoa</taxon>
        <taxon>Spiralia</taxon>
        <taxon>Lophotrochozoa</taxon>
        <taxon>Mollusca</taxon>
        <taxon>Bivalvia</taxon>
        <taxon>Autobranchia</taxon>
        <taxon>Pteriomorphia</taxon>
        <taxon>Pectinida</taxon>
        <taxon>Pectinoidea</taxon>
        <taxon>Pectinidae</taxon>
        <taxon>Mizuhopecten</taxon>
    </lineage>
</organism>
<proteinExistence type="predicted"/>